<name>A0A420JA36_9PEZI</name>
<dbReference type="Proteomes" id="UP000285326">
    <property type="component" value="Unassembled WGS sequence"/>
</dbReference>
<evidence type="ECO:0000313" key="2">
    <source>
        <dbReference type="Proteomes" id="UP000285326"/>
    </source>
</evidence>
<organism evidence="1 2">
    <name type="scientific">Golovinomyces cichoracearum</name>
    <dbReference type="NCBI Taxonomy" id="62708"/>
    <lineage>
        <taxon>Eukaryota</taxon>
        <taxon>Fungi</taxon>
        <taxon>Dikarya</taxon>
        <taxon>Ascomycota</taxon>
        <taxon>Pezizomycotina</taxon>
        <taxon>Leotiomycetes</taxon>
        <taxon>Erysiphales</taxon>
        <taxon>Erysiphaceae</taxon>
        <taxon>Golovinomyces</taxon>
    </lineage>
</organism>
<evidence type="ECO:0000313" key="1">
    <source>
        <dbReference type="EMBL" id="RKF83602.1"/>
    </source>
</evidence>
<dbReference type="EMBL" id="MCBS01015754">
    <property type="protein sequence ID" value="RKF83602.1"/>
    <property type="molecule type" value="Genomic_DNA"/>
</dbReference>
<dbReference type="AlphaFoldDB" id="A0A420JA36"/>
<comment type="caution">
    <text evidence="1">The sequence shown here is derived from an EMBL/GenBank/DDBJ whole genome shotgun (WGS) entry which is preliminary data.</text>
</comment>
<proteinExistence type="predicted"/>
<gene>
    <name evidence="1" type="ORF">GcM1_157006</name>
</gene>
<feature type="non-terminal residue" evidence="1">
    <location>
        <position position="1"/>
    </location>
</feature>
<accession>A0A420JA36</accession>
<sequence>LVAQCVITVLGSIKAGLGTEKTSSIVWERPSFRPSFSIAEITSSLGNAKRILKEAGFLRENIYGAGMFKYCYDGEHPLLDKTDHRPSVMGSNAEISNKTMTLDPRLRVNKEDDLCEFTKDGEILRVPYKLLNSQNKHECDKALVRHAHWQIANWLKVKDERHTSVYNKDTSKEEYINCLQQWSV</sequence>
<protein>
    <submittedName>
        <fullName evidence="1">Uncharacterized protein</fullName>
    </submittedName>
</protein>
<reference evidence="1 2" key="1">
    <citation type="journal article" date="2018" name="BMC Genomics">
        <title>Comparative genome analyses reveal sequence features reflecting distinct modes of host-adaptation between dicot and monocot powdery mildew.</title>
        <authorList>
            <person name="Wu Y."/>
            <person name="Ma X."/>
            <person name="Pan Z."/>
            <person name="Kale S.D."/>
            <person name="Song Y."/>
            <person name="King H."/>
            <person name="Zhang Q."/>
            <person name="Presley C."/>
            <person name="Deng X."/>
            <person name="Wei C.I."/>
            <person name="Xiao S."/>
        </authorList>
    </citation>
    <scope>NUCLEOTIDE SEQUENCE [LARGE SCALE GENOMIC DNA]</scope>
    <source>
        <strain evidence="1">UMSG1</strain>
    </source>
</reference>